<dbReference type="CDD" id="cd03784">
    <property type="entry name" value="GT1_Gtf-like"/>
    <property type="match status" value="1"/>
</dbReference>
<evidence type="ECO:0000256" key="1">
    <source>
        <dbReference type="ARBA" id="ARBA00009995"/>
    </source>
</evidence>
<comment type="similarity">
    <text evidence="1">Belongs to the UDP-glycosyltransferase family.</text>
</comment>
<dbReference type="EMBL" id="RXGB01000505">
    <property type="protein sequence ID" value="TMX03058.1"/>
    <property type="molecule type" value="Genomic_DNA"/>
</dbReference>
<proteinExistence type="inferred from homology"/>
<protein>
    <recommendedName>
        <fullName evidence="5">Glycosyltransferase</fullName>
    </recommendedName>
</protein>
<reference evidence="4" key="1">
    <citation type="submission" date="2019-05" db="EMBL/GenBank/DDBJ databases">
        <title>The de novo reference genome and transcriptome assemblies of the wild tomato species Solanum chilense.</title>
        <authorList>
            <person name="Stam R."/>
            <person name="Nosenko T."/>
            <person name="Hoerger A.C."/>
            <person name="Stephan W."/>
            <person name="Seidel M.A."/>
            <person name="Kuhn J.M.M."/>
            <person name="Haberer G."/>
            <person name="Tellier A."/>
        </authorList>
    </citation>
    <scope>NUCLEOTIDE SEQUENCE</scope>
    <source>
        <tissue evidence="4">Mature leaves</tissue>
    </source>
</reference>
<keyword evidence="2" id="KW-0808">Transferase</keyword>
<dbReference type="PANTHER" id="PTHR11926">
    <property type="entry name" value="GLUCOSYL/GLUCURONOSYL TRANSFERASES"/>
    <property type="match status" value="1"/>
</dbReference>
<accession>A0A6N2C9W0</accession>
<feature type="coiled-coil region" evidence="3">
    <location>
        <begin position="453"/>
        <end position="480"/>
    </location>
</feature>
<dbReference type="AlphaFoldDB" id="A0A6N2C9W0"/>
<evidence type="ECO:0008006" key="5">
    <source>
        <dbReference type="Google" id="ProtNLM"/>
    </source>
</evidence>
<sequence length="505" mass="57361">MEPEENIKPHAIMIPVPLQGHIVQFINLAIKLASKGLTITFVNTHITHHRLMKAQSVSESSSDYNIFSEAQKSGLDIRYTTISDGFPLNFDRMGNHDQFMEGLFHVFSTHVDDLIGNLVNSNHNPPVSCLIADTFFVWPSVIAKKYDLVNISFFTEAALAFTSYYHMDLLTLNGHFGSQGKQNFSYIASCITCIKTLNCLTDNREDTIDYIPGVQAIEPGDLPSYIQDSEPWDTMHRYIFKSLEDARKADMIICNTVQELESSTISALQEKKPFYALGPIFPNGFTNNTTPTKSNLWMESDPTEWLNAKPKGSVMYISFGSLAKISRQDILEMAHGLLLSRVSFVWVVRPDTTWSLESNLLPERFEHDVKDRGLVVSWCNQIDVISHRAIGGFLTHCGWNSVLESSWCKVPMLCFPIFTDQFTNRKLVVSEWKVGFDLSSGRILKRQEIAQKLDCFITEANELRINLDEMRKKLEDALSENGSSGRNYKQLICDINSKIQQKKQE</sequence>
<name>A0A6N2C9W0_SOLCI</name>
<evidence type="ECO:0000313" key="4">
    <source>
        <dbReference type="EMBL" id="TMX03058.1"/>
    </source>
</evidence>
<evidence type="ECO:0000256" key="2">
    <source>
        <dbReference type="ARBA" id="ARBA00022679"/>
    </source>
</evidence>
<keyword evidence="3" id="KW-0175">Coiled coil</keyword>
<dbReference type="FunFam" id="3.40.50.2000:FF:000056">
    <property type="entry name" value="Glycosyltransferase"/>
    <property type="match status" value="1"/>
</dbReference>
<comment type="caution">
    <text evidence="4">The sequence shown here is derived from an EMBL/GenBank/DDBJ whole genome shotgun (WGS) entry which is preliminary data.</text>
</comment>
<evidence type="ECO:0000256" key="3">
    <source>
        <dbReference type="SAM" id="Coils"/>
    </source>
</evidence>
<dbReference type="PANTHER" id="PTHR11926:SF774">
    <property type="entry name" value="UDP-GLYCOSYLTRANSFERASE 85A1-RELATED"/>
    <property type="match status" value="1"/>
</dbReference>
<organism evidence="4">
    <name type="scientific">Solanum chilense</name>
    <name type="common">Tomato</name>
    <name type="synonym">Lycopersicon chilense</name>
    <dbReference type="NCBI Taxonomy" id="4083"/>
    <lineage>
        <taxon>Eukaryota</taxon>
        <taxon>Viridiplantae</taxon>
        <taxon>Streptophyta</taxon>
        <taxon>Embryophyta</taxon>
        <taxon>Tracheophyta</taxon>
        <taxon>Spermatophyta</taxon>
        <taxon>Magnoliopsida</taxon>
        <taxon>eudicotyledons</taxon>
        <taxon>Gunneridae</taxon>
        <taxon>Pentapetalae</taxon>
        <taxon>asterids</taxon>
        <taxon>lamiids</taxon>
        <taxon>Solanales</taxon>
        <taxon>Solanaceae</taxon>
        <taxon>Solanoideae</taxon>
        <taxon>Solaneae</taxon>
        <taxon>Solanum</taxon>
        <taxon>Solanum subgen. Lycopersicon</taxon>
    </lineage>
</organism>
<dbReference type="InterPro" id="IPR002213">
    <property type="entry name" value="UDP_glucos_trans"/>
</dbReference>
<gene>
    <name evidence="4" type="ORF">EJD97_018455</name>
</gene>
<dbReference type="GO" id="GO:0080044">
    <property type="term" value="F:quercetin 7-O-glucosyltransferase activity"/>
    <property type="evidence" value="ECO:0007669"/>
    <property type="project" value="TreeGrafter"/>
</dbReference>
<dbReference type="SUPFAM" id="SSF53756">
    <property type="entry name" value="UDP-Glycosyltransferase/glycogen phosphorylase"/>
    <property type="match status" value="1"/>
</dbReference>
<dbReference type="Pfam" id="PF00201">
    <property type="entry name" value="UDPGT"/>
    <property type="match status" value="1"/>
</dbReference>
<dbReference type="GO" id="GO:0080043">
    <property type="term" value="F:quercetin 3-O-glucosyltransferase activity"/>
    <property type="evidence" value="ECO:0007669"/>
    <property type="project" value="TreeGrafter"/>
</dbReference>
<dbReference type="Gene3D" id="3.40.50.2000">
    <property type="entry name" value="Glycogen Phosphorylase B"/>
    <property type="match status" value="2"/>
</dbReference>